<evidence type="ECO:0000256" key="2">
    <source>
        <dbReference type="ARBA" id="ARBA00005278"/>
    </source>
</evidence>
<dbReference type="PANTHER" id="PTHR22550:SF5">
    <property type="entry name" value="LEUCINE ZIPPER PROTEIN 4"/>
    <property type="match status" value="1"/>
</dbReference>
<gene>
    <name evidence="9" type="ORF">E2K98_06760</name>
</gene>
<dbReference type="InterPro" id="IPR050768">
    <property type="entry name" value="UPF0353/GerABKA_families"/>
</dbReference>
<feature type="compositionally biased region" description="Basic and acidic residues" evidence="7">
    <location>
        <begin position="24"/>
        <end position="37"/>
    </location>
</feature>
<dbReference type="Proteomes" id="UP000295132">
    <property type="component" value="Unassembled WGS sequence"/>
</dbReference>
<dbReference type="GO" id="GO:0005886">
    <property type="term" value="C:plasma membrane"/>
    <property type="evidence" value="ECO:0007669"/>
    <property type="project" value="UniProtKB-SubCell"/>
</dbReference>
<feature type="transmembrane region" description="Helical" evidence="8">
    <location>
        <begin position="283"/>
        <end position="304"/>
    </location>
</feature>
<feature type="transmembrane region" description="Helical" evidence="8">
    <location>
        <begin position="325"/>
        <end position="344"/>
    </location>
</feature>
<dbReference type="EMBL" id="SMYO01000003">
    <property type="protein sequence ID" value="TDK63429.1"/>
    <property type="molecule type" value="Genomic_DNA"/>
</dbReference>
<evidence type="ECO:0000313" key="9">
    <source>
        <dbReference type="EMBL" id="TDK63429.1"/>
    </source>
</evidence>
<accession>A0A4R5VW21</accession>
<protein>
    <submittedName>
        <fullName evidence="9">Spore germination protein</fullName>
    </submittedName>
</protein>
<dbReference type="PIRSF" id="PIRSF005690">
    <property type="entry name" value="GerBA"/>
    <property type="match status" value="1"/>
</dbReference>
<comment type="subcellular location">
    <subcellularLocation>
        <location evidence="6">Cell membrane</location>
    </subcellularLocation>
    <subcellularLocation>
        <location evidence="1">Membrane</location>
        <topology evidence="1">Multi-pass membrane protein</topology>
    </subcellularLocation>
</comment>
<evidence type="ECO:0000256" key="3">
    <source>
        <dbReference type="ARBA" id="ARBA00022692"/>
    </source>
</evidence>
<feature type="region of interest" description="Disordered" evidence="7">
    <location>
        <begin position="23"/>
        <end position="44"/>
    </location>
</feature>
<dbReference type="PANTHER" id="PTHR22550">
    <property type="entry name" value="SPORE GERMINATION PROTEIN"/>
    <property type="match status" value="1"/>
</dbReference>
<comment type="similarity">
    <text evidence="2 6">Belongs to the GerABKA family.</text>
</comment>
<feature type="transmembrane region" description="Helical" evidence="8">
    <location>
        <begin position="414"/>
        <end position="432"/>
    </location>
</feature>
<evidence type="ECO:0000256" key="6">
    <source>
        <dbReference type="PIRNR" id="PIRNR005690"/>
    </source>
</evidence>
<proteinExistence type="inferred from homology"/>
<evidence type="ECO:0000256" key="8">
    <source>
        <dbReference type="SAM" id="Phobius"/>
    </source>
</evidence>
<organism evidence="9 10">
    <name type="scientific">Bacillus salipaludis</name>
    <dbReference type="NCBI Taxonomy" id="2547811"/>
    <lineage>
        <taxon>Bacteria</taxon>
        <taxon>Bacillati</taxon>
        <taxon>Bacillota</taxon>
        <taxon>Bacilli</taxon>
        <taxon>Bacillales</taxon>
        <taxon>Bacillaceae</taxon>
        <taxon>Bacillus</taxon>
    </lineage>
</organism>
<keyword evidence="3 8" id="KW-0812">Transmembrane</keyword>
<dbReference type="Pfam" id="PF03323">
    <property type="entry name" value="GerA"/>
    <property type="match status" value="1"/>
</dbReference>
<reference evidence="9 10" key="1">
    <citation type="submission" date="2019-03" db="EMBL/GenBank/DDBJ databases">
        <title>Bacillus niacini sp. nov. a Nicotinate-Metabolizing Mesophile Isolated from Soil.</title>
        <authorList>
            <person name="Zhang G."/>
        </authorList>
    </citation>
    <scope>NUCLEOTIDE SEQUENCE [LARGE SCALE GENOMIC DNA]</scope>
    <source>
        <strain evidence="9 10">WN066</strain>
    </source>
</reference>
<keyword evidence="5 6" id="KW-0472">Membrane</keyword>
<feature type="transmembrane region" description="Helical" evidence="8">
    <location>
        <begin position="444"/>
        <end position="468"/>
    </location>
</feature>
<feature type="transmembrane region" description="Helical" evidence="8">
    <location>
        <begin position="389"/>
        <end position="408"/>
    </location>
</feature>
<evidence type="ECO:0000256" key="4">
    <source>
        <dbReference type="ARBA" id="ARBA00022989"/>
    </source>
</evidence>
<sequence length="542" mass="60858">MVILSEAEIVSILTNILKKKQKKRQNDNYRQKQDPGKPENLPLNRDYQENITRIKGEFGDSTDIVFREIRFSKVKGFVVYVDGLADNKTINDFFLQALTEELEKVEINSFEWMLDYATGLGSVQAIENWDKVYEYLLSGNTIIFLDGYNQAISVETKGWEKRAISEPSTELAIRGPKDSFTETLRTNTALLRRRIKSPNLWLETIKIGKVSQTDIGIMYIKGIANEKIVAEVKERLNRINIDSIIGSGYIEQLIEDQAWTSFPTTFHVERPDVVTSHLLEGRIALLVDGTPFVVTVPAVFIQFFQAPDDYYSRFDLSSAIRFLRILAFFIAIMGPALYIAATTFHQEMIPTTMAIAIAAQRENVPFPAFVEALIMEVTFEILREAGLRLPRAVGQAVSIVGALVIGQAAVQAGFVSPVMVIVVSITAIANFSTPSFAMAIAARLIRFVLMILATILGFYGLMLGLMFMTIHLCSLRSFGIPYMMPLAPFNIKNQQDVIVRFPIWALKNRPMFISKGNIVRTGENQKPGPQNENNQSGTKGDQ</sequence>
<evidence type="ECO:0000313" key="10">
    <source>
        <dbReference type="Proteomes" id="UP000295132"/>
    </source>
</evidence>
<evidence type="ECO:0000256" key="5">
    <source>
        <dbReference type="ARBA" id="ARBA00023136"/>
    </source>
</evidence>
<keyword evidence="4 8" id="KW-1133">Transmembrane helix</keyword>
<feature type="compositionally biased region" description="Polar residues" evidence="7">
    <location>
        <begin position="522"/>
        <end position="542"/>
    </location>
</feature>
<evidence type="ECO:0000256" key="1">
    <source>
        <dbReference type="ARBA" id="ARBA00004141"/>
    </source>
</evidence>
<feature type="region of interest" description="Disordered" evidence="7">
    <location>
        <begin position="519"/>
        <end position="542"/>
    </location>
</feature>
<name>A0A4R5VW21_9BACI</name>
<dbReference type="InterPro" id="IPR004995">
    <property type="entry name" value="Spore_Ger"/>
</dbReference>
<evidence type="ECO:0000256" key="7">
    <source>
        <dbReference type="SAM" id="MobiDB-lite"/>
    </source>
</evidence>
<dbReference type="AlphaFoldDB" id="A0A4R5VW21"/>
<comment type="caution">
    <text evidence="9">The sequence shown here is derived from an EMBL/GenBank/DDBJ whole genome shotgun (WGS) entry which is preliminary data.</text>
</comment>
<dbReference type="GO" id="GO:0009847">
    <property type="term" value="P:spore germination"/>
    <property type="evidence" value="ECO:0007669"/>
    <property type="project" value="UniProtKB-UniRule"/>
</dbReference>